<dbReference type="Gene3D" id="3.40.50.740">
    <property type="match status" value="1"/>
</dbReference>
<feature type="compositionally biased region" description="Polar residues" evidence="13">
    <location>
        <begin position="993"/>
        <end position="1004"/>
    </location>
</feature>
<dbReference type="PANTHER" id="PTHR43105">
    <property type="entry name" value="RESPIRATORY NITRATE REDUCTASE"/>
    <property type="match status" value="1"/>
</dbReference>
<dbReference type="InterPro" id="IPR019574">
    <property type="entry name" value="NADH_UbQ_OxRdtase_Gsu_4Fe4S-bd"/>
</dbReference>
<comment type="cofactor">
    <cofactor evidence="12">
        <name>[2Fe-2S] cluster</name>
        <dbReference type="ChEBI" id="CHEBI:190135"/>
    </cofactor>
</comment>
<dbReference type="InterPro" id="IPR006656">
    <property type="entry name" value="Mopterin_OxRdtase"/>
</dbReference>
<feature type="domain" description="4Fe-4S Mo/W bis-MGD-type" evidence="16">
    <location>
        <begin position="261"/>
        <end position="316"/>
    </location>
</feature>
<dbReference type="InterPro" id="IPR009010">
    <property type="entry name" value="Asp_de-COase-like_dom_sf"/>
</dbReference>
<dbReference type="GO" id="GO:0008863">
    <property type="term" value="F:formate dehydrogenase (NAD+) activity"/>
    <property type="evidence" value="ECO:0007669"/>
    <property type="project" value="InterPro"/>
</dbReference>
<proteinExistence type="inferred from homology"/>
<dbReference type="Proteomes" id="UP000002431">
    <property type="component" value="Plasmid pDGEO01"/>
</dbReference>
<dbReference type="PROSITE" id="PS51379">
    <property type="entry name" value="4FE4S_FER_2"/>
    <property type="match status" value="2"/>
</dbReference>
<dbReference type="SUPFAM" id="SSF54862">
    <property type="entry name" value="4Fe-4S ferredoxins"/>
    <property type="match status" value="1"/>
</dbReference>
<keyword evidence="9" id="KW-0560">Oxidoreductase</keyword>
<evidence type="ECO:0000256" key="12">
    <source>
        <dbReference type="ARBA" id="ARBA00034078"/>
    </source>
</evidence>
<evidence type="ECO:0000256" key="9">
    <source>
        <dbReference type="ARBA" id="ARBA00023002"/>
    </source>
</evidence>
<dbReference type="PANTHER" id="PTHR43105:SF14">
    <property type="entry name" value="FORMATE DEHYDROGENASE H"/>
    <property type="match status" value="1"/>
</dbReference>
<dbReference type="GO" id="GO:0051537">
    <property type="term" value="F:2 iron, 2 sulfur cluster binding"/>
    <property type="evidence" value="ECO:0007669"/>
    <property type="project" value="UniProtKB-KW"/>
</dbReference>
<keyword evidence="4" id="KW-0004">4Fe-4S</keyword>
<dbReference type="Gene3D" id="3.40.228.10">
    <property type="entry name" value="Dimethylsulfoxide Reductase, domain 2"/>
    <property type="match status" value="1"/>
</dbReference>
<dbReference type="SMART" id="SM00929">
    <property type="entry name" value="NADH-G_4Fe-4S_3"/>
    <property type="match status" value="1"/>
</dbReference>
<dbReference type="Gene3D" id="3.30.70.20">
    <property type="match status" value="1"/>
</dbReference>
<evidence type="ECO:0000259" key="17">
    <source>
        <dbReference type="PROSITE" id="PS51839"/>
    </source>
</evidence>
<dbReference type="PROSITE" id="PS51669">
    <property type="entry name" value="4FE4S_MOW_BIS_MGD"/>
    <property type="match status" value="1"/>
</dbReference>
<dbReference type="FunFam" id="2.40.40.20:FF:000005">
    <property type="entry name" value="Periplasmic nitrate reductase"/>
    <property type="match status" value="1"/>
</dbReference>
<dbReference type="PROSITE" id="PS00198">
    <property type="entry name" value="4FE4S_FER_1"/>
    <property type="match status" value="1"/>
</dbReference>
<feature type="region of interest" description="Disordered" evidence="13">
    <location>
        <begin position="943"/>
        <end position="966"/>
    </location>
</feature>
<dbReference type="FunFam" id="2.20.25.90:FF:000001">
    <property type="entry name" value="Formate dehydrogenase subunit alpha"/>
    <property type="match status" value="1"/>
</dbReference>
<dbReference type="Pfam" id="PF01568">
    <property type="entry name" value="Molydop_binding"/>
    <property type="match status" value="1"/>
</dbReference>
<comment type="similarity">
    <text evidence="3">In the C-terminal section; belongs to the prokaryotic molybdopterin-containing oxidoreductase family.</text>
</comment>
<evidence type="ECO:0000256" key="3">
    <source>
        <dbReference type="ARBA" id="ARBA00007023"/>
    </source>
</evidence>
<evidence type="ECO:0000256" key="10">
    <source>
        <dbReference type="ARBA" id="ARBA00023004"/>
    </source>
</evidence>
<keyword evidence="7" id="KW-0479">Metal-binding</keyword>
<evidence type="ECO:0000313" key="18">
    <source>
        <dbReference type="EMBL" id="ABF44179.1"/>
    </source>
</evidence>
<dbReference type="Gene3D" id="3.10.20.740">
    <property type="match status" value="1"/>
</dbReference>
<dbReference type="CDD" id="cd02792">
    <property type="entry name" value="MopB_CT_Formate-Dh-Na-like"/>
    <property type="match status" value="1"/>
</dbReference>
<dbReference type="InterPro" id="IPR001041">
    <property type="entry name" value="2Fe-2S_ferredoxin-type"/>
</dbReference>
<dbReference type="HOGENOM" id="CLU_000422_2_2_0"/>
<organism evidence="18 19">
    <name type="scientific">Deinococcus geothermalis (strain DSM 11300 / CIP 105573 / AG-3a)</name>
    <dbReference type="NCBI Taxonomy" id="319795"/>
    <lineage>
        <taxon>Bacteria</taxon>
        <taxon>Thermotogati</taxon>
        <taxon>Deinococcota</taxon>
        <taxon>Deinococci</taxon>
        <taxon>Deinococcales</taxon>
        <taxon>Deinococcaceae</taxon>
        <taxon>Deinococcus</taxon>
    </lineage>
</organism>
<evidence type="ECO:0000259" key="14">
    <source>
        <dbReference type="PROSITE" id="PS51085"/>
    </source>
</evidence>
<dbReference type="InterPro" id="IPR006657">
    <property type="entry name" value="MoPterin_dinucl-bd_dom"/>
</dbReference>
<dbReference type="SUPFAM" id="SSF50692">
    <property type="entry name" value="ADC-like"/>
    <property type="match status" value="1"/>
</dbReference>
<feature type="region of interest" description="Disordered" evidence="13">
    <location>
        <begin position="985"/>
        <end position="1004"/>
    </location>
</feature>
<dbReference type="InterPro" id="IPR006963">
    <property type="entry name" value="Mopterin_OxRdtase_4Fe-4S_dom"/>
</dbReference>
<dbReference type="RefSeq" id="WP_011525826.1">
    <property type="nucleotide sequence ID" value="NC_008010.2"/>
</dbReference>
<dbReference type="GO" id="GO:0046872">
    <property type="term" value="F:metal ion binding"/>
    <property type="evidence" value="ECO:0007669"/>
    <property type="project" value="UniProtKB-KW"/>
</dbReference>
<evidence type="ECO:0000259" key="15">
    <source>
        <dbReference type="PROSITE" id="PS51379"/>
    </source>
</evidence>
<keyword evidence="5" id="KW-0500">Molybdenum</keyword>
<dbReference type="GO" id="GO:0016020">
    <property type="term" value="C:membrane"/>
    <property type="evidence" value="ECO:0007669"/>
    <property type="project" value="TreeGrafter"/>
</dbReference>
<dbReference type="PROSITE" id="PS51085">
    <property type="entry name" value="2FE2S_FER_2"/>
    <property type="match status" value="1"/>
</dbReference>
<sequence>MPSFDTHVTVNGVPQPATSGEPLIEVLNRVGLELPQVCYHPQLGPIQTCDTCLVNVNGELVRSCATCVAAGQTVQTETDAARTSRAAAFDKLLGNHLLYCTVCDNNNGNCVMHNTTALLKVEHQVTPYQPKPYPKDETNPFYRYDPDQCILCGRCVEACQNLQVNETLTINWEDPHPRVLWDGGRPINESSCVSCGHCVSVCPCNALMEKSMLGEAGLMTDLPLPVFHAAIDLVKAAEPSTGYGPILQLSETEAAIREESIERTKTVCTYCGVGCSFEVWTKARHILKIEPTHGPANGVSTCIKGKFGWDYVNSEKRLTTPLIRENGAFRPASWDEALGLIARRFREIRAQHGPDALGFIASSKCTNEEAWLMQKLGRAVIGTNNIDNCSRYCQSPATMGLWRTVGYGGDSGSIHDLEQAGLVIGIGTNTAESHPVLATRVKRAHKLRGQRLIVADLREHEMARRADLFIRPNPGTDFVWVTAVAKYILDHGLEDRAFIERWVNGLDEYRASIAEYTLERAEELTGVPAETLKQIAHEIVQADGTCIMWAMGVTQQCGGSETSTAISNLLLITGNYMRPGAGAYPLRGHNNVQGASDMGAMPNFVGGYQKIDDSAVREKFAARWGVELPQKAGLDNHEMVDAIYQGTLKAMYLKGEEMGIVDSNANYVDAAFERLEFFVVQDVFFSHTASFADVVLPASPSLEKEGTFTNTERRIQRLYRALEPLGDSKPDWEIIQLVANALGAGWNYTHPSEIMEEIAALVPLYSGVTYERLEGFKSLQWPVLPDGSDTPLLFTEGFPFPDRKARLYPARFIAPQETPDADYDLHLNNGRMLEHFHEGNMTFKSAGITEKVPGTFVEVSPELAHARGLESGRLVRLVSRHGAVRVRVLVTDRVEGKQLYMPMNTPDARQAVNRLTGSHTDLSTHTPAYKDTAVRMEILPEEGENPLPRVNPRYGHPTPQRGVEVERKWRRADYRFPGALEGRVQIARRAAPETSTPTGRGSDD</sequence>
<keyword evidence="6" id="KW-0001">2Fe-2S</keyword>
<dbReference type="SUPFAM" id="SSF53706">
    <property type="entry name" value="Formate dehydrogenase/DMSO reductase, domains 1-3"/>
    <property type="match status" value="1"/>
</dbReference>
<dbReference type="CDD" id="cd02753">
    <property type="entry name" value="MopB_Formate-Dh-H"/>
    <property type="match status" value="1"/>
</dbReference>
<evidence type="ECO:0000256" key="6">
    <source>
        <dbReference type="ARBA" id="ARBA00022714"/>
    </source>
</evidence>
<keyword evidence="18" id="KW-0614">Plasmid</keyword>
<keyword evidence="10" id="KW-0408">Iron</keyword>
<dbReference type="GO" id="GO:0015942">
    <property type="term" value="P:formate metabolic process"/>
    <property type="evidence" value="ECO:0007669"/>
    <property type="project" value="InterPro"/>
</dbReference>
<dbReference type="GO" id="GO:0051539">
    <property type="term" value="F:4 iron, 4 sulfur cluster binding"/>
    <property type="evidence" value="ECO:0007669"/>
    <property type="project" value="UniProtKB-KW"/>
</dbReference>
<keyword evidence="19" id="KW-1185">Reference proteome</keyword>
<evidence type="ECO:0000313" key="19">
    <source>
        <dbReference type="Proteomes" id="UP000002431"/>
    </source>
</evidence>
<feature type="domain" description="4Fe-4S His(Cys)3-ligated-type" evidence="17">
    <location>
        <begin position="80"/>
        <end position="120"/>
    </location>
</feature>
<evidence type="ECO:0000256" key="13">
    <source>
        <dbReference type="SAM" id="MobiDB-lite"/>
    </source>
</evidence>
<dbReference type="InterPro" id="IPR017900">
    <property type="entry name" value="4Fe4S_Fe_S_CS"/>
</dbReference>
<feature type="domain" description="4Fe-4S ferredoxin-type" evidence="15">
    <location>
        <begin position="140"/>
        <end position="167"/>
    </location>
</feature>
<dbReference type="FunFam" id="3.10.20.740:FF:000003">
    <property type="entry name" value="Formate dehydrogenase subunit alpha"/>
    <property type="match status" value="1"/>
</dbReference>
<dbReference type="Pfam" id="PF04879">
    <property type="entry name" value="Molybdop_Fe4S4"/>
    <property type="match status" value="1"/>
</dbReference>
<dbReference type="AlphaFoldDB" id="Q1J2V5"/>
<dbReference type="FunFam" id="3.40.228.10:FF:000002">
    <property type="entry name" value="Formate dehydrogenase subunit alpha"/>
    <property type="match status" value="1"/>
</dbReference>
<accession>Q1J2V5</accession>
<dbReference type="InterPro" id="IPR041924">
    <property type="entry name" value="Formate_Dh-H_N"/>
</dbReference>
<evidence type="ECO:0000256" key="11">
    <source>
        <dbReference type="ARBA" id="ARBA00023014"/>
    </source>
</evidence>
<evidence type="ECO:0000256" key="7">
    <source>
        <dbReference type="ARBA" id="ARBA00022723"/>
    </source>
</evidence>
<dbReference type="PIRSF" id="PIRSF036643">
    <property type="entry name" value="FDH_alpha"/>
    <property type="match status" value="1"/>
</dbReference>
<evidence type="ECO:0000256" key="8">
    <source>
        <dbReference type="ARBA" id="ARBA00022737"/>
    </source>
</evidence>
<gene>
    <name evidence="18" type="ordered locus">Dgeo_2746</name>
</gene>
<dbReference type="KEGG" id="dge:Dgeo_2746"/>
<comment type="cofactor">
    <cofactor evidence="1">
        <name>Mo-bis(molybdopterin guanine dinucleotide)</name>
        <dbReference type="ChEBI" id="CHEBI:60539"/>
    </cofactor>
</comment>
<feature type="domain" description="4Fe-4S ferredoxin-type" evidence="15">
    <location>
        <begin position="183"/>
        <end position="212"/>
    </location>
</feature>
<evidence type="ECO:0000256" key="1">
    <source>
        <dbReference type="ARBA" id="ARBA00001942"/>
    </source>
</evidence>
<dbReference type="eggNOG" id="COG3383">
    <property type="taxonomic scope" value="Bacteria"/>
</dbReference>
<dbReference type="Gene3D" id="2.20.25.90">
    <property type="entry name" value="ADC-like domains"/>
    <property type="match status" value="1"/>
</dbReference>
<dbReference type="InterPro" id="IPR050123">
    <property type="entry name" value="Prok_molybdopt-oxidoreductase"/>
</dbReference>
<dbReference type="FunFam" id="3.30.70.20:FF:000032">
    <property type="entry name" value="Formate dehydrogenase, alpha subunit"/>
    <property type="match status" value="1"/>
</dbReference>
<dbReference type="GO" id="GO:0043546">
    <property type="term" value="F:molybdopterin cofactor binding"/>
    <property type="evidence" value="ECO:0007669"/>
    <property type="project" value="InterPro"/>
</dbReference>
<comment type="cofactor">
    <cofactor evidence="2">
        <name>[4Fe-4S] cluster</name>
        <dbReference type="ChEBI" id="CHEBI:49883"/>
    </cofactor>
</comment>
<feature type="domain" description="2Fe-2S ferredoxin-type" evidence="14">
    <location>
        <begin position="6"/>
        <end position="80"/>
    </location>
</feature>
<name>Q1J2V5_DEIGD</name>
<dbReference type="InterPro" id="IPR036010">
    <property type="entry name" value="2Fe-2S_ferredoxin-like_sf"/>
</dbReference>
<evidence type="ECO:0000256" key="4">
    <source>
        <dbReference type="ARBA" id="ARBA00022485"/>
    </source>
</evidence>
<protein>
    <submittedName>
        <fullName evidence="18">Formate dehydrogenase, alpha subunit</fullName>
    </submittedName>
</protein>
<dbReference type="Pfam" id="PF12838">
    <property type="entry name" value="Fer4_7"/>
    <property type="match status" value="1"/>
</dbReference>
<dbReference type="GO" id="GO:0022904">
    <property type="term" value="P:respiratory electron transport chain"/>
    <property type="evidence" value="ECO:0007669"/>
    <property type="project" value="TreeGrafter"/>
</dbReference>
<dbReference type="GO" id="GO:0003954">
    <property type="term" value="F:NADH dehydrogenase activity"/>
    <property type="evidence" value="ECO:0007669"/>
    <property type="project" value="TreeGrafter"/>
</dbReference>
<dbReference type="InterPro" id="IPR006478">
    <property type="entry name" value="Formate_DH_asu"/>
</dbReference>
<dbReference type="SUPFAM" id="SSF54292">
    <property type="entry name" value="2Fe-2S ferredoxin-like"/>
    <property type="match status" value="1"/>
</dbReference>
<dbReference type="SMART" id="SM00926">
    <property type="entry name" value="Molybdop_Fe4S4"/>
    <property type="match status" value="1"/>
</dbReference>
<geneLocation type="plasmid" evidence="18 19">
    <name>pDGEO01</name>
</geneLocation>
<dbReference type="Pfam" id="PF13510">
    <property type="entry name" value="Fer2_4"/>
    <property type="match status" value="1"/>
</dbReference>
<dbReference type="PROSITE" id="PS51839">
    <property type="entry name" value="4FE4S_HC3"/>
    <property type="match status" value="1"/>
</dbReference>
<dbReference type="NCBIfam" id="TIGR01591">
    <property type="entry name" value="Fdh-alpha"/>
    <property type="match status" value="1"/>
</dbReference>
<evidence type="ECO:0000256" key="2">
    <source>
        <dbReference type="ARBA" id="ARBA00001966"/>
    </source>
</evidence>
<dbReference type="Gene3D" id="2.40.40.20">
    <property type="match status" value="1"/>
</dbReference>
<dbReference type="Pfam" id="PF10588">
    <property type="entry name" value="NADH-G_4Fe-4S_3"/>
    <property type="match status" value="1"/>
</dbReference>
<dbReference type="InterPro" id="IPR017896">
    <property type="entry name" value="4Fe4S_Fe-S-bd"/>
</dbReference>
<dbReference type="Pfam" id="PF00384">
    <property type="entry name" value="Molybdopterin"/>
    <property type="match status" value="1"/>
</dbReference>
<keyword evidence="11" id="KW-0411">Iron-sulfur</keyword>
<evidence type="ECO:0000256" key="5">
    <source>
        <dbReference type="ARBA" id="ARBA00022505"/>
    </source>
</evidence>
<evidence type="ECO:0000259" key="16">
    <source>
        <dbReference type="PROSITE" id="PS51669"/>
    </source>
</evidence>
<dbReference type="EMBL" id="CP000358">
    <property type="protein sequence ID" value="ABF44179.1"/>
    <property type="molecule type" value="Genomic_DNA"/>
</dbReference>
<keyword evidence="8" id="KW-0677">Repeat</keyword>
<reference evidence="18" key="1">
    <citation type="submission" date="2006-04" db="EMBL/GenBank/DDBJ databases">
        <title>Complete sequence of plasmid1 pDGEO01 of Deinococcus geothermalis DSM 11300.</title>
        <authorList>
            <consortium name="US DOE Joint Genome Institute"/>
            <person name="Copeland A."/>
            <person name="Lucas S."/>
            <person name="Lapidus A."/>
            <person name="Barry K."/>
            <person name="Detter J.C."/>
            <person name="Glavina del Rio T."/>
            <person name="Hammon N."/>
            <person name="Israni S."/>
            <person name="Dalin E."/>
            <person name="Tice H."/>
            <person name="Pitluck S."/>
            <person name="Brettin T."/>
            <person name="Bruce D."/>
            <person name="Han C."/>
            <person name="Tapia R."/>
            <person name="Saunders E."/>
            <person name="Gilna P."/>
            <person name="Schmutz J."/>
            <person name="Larimer F."/>
            <person name="Land M."/>
            <person name="Hauser L."/>
            <person name="Kyrpides N."/>
            <person name="Kim E."/>
            <person name="Daly M.J."/>
            <person name="Fredrickson J.K."/>
            <person name="Makarova K.S."/>
            <person name="Gaidamakova E.K."/>
            <person name="Zhai M."/>
            <person name="Richardson P."/>
        </authorList>
    </citation>
    <scope>NUCLEOTIDE SEQUENCE</scope>
    <source>
        <strain evidence="18">DSM 11300</strain>
        <plasmid evidence="18">pDGEO01</plasmid>
    </source>
</reference>